<gene>
    <name evidence="6" type="ORF">LNAT_P0709</name>
</gene>
<keyword evidence="3 5" id="KW-1133">Transmembrane helix</keyword>
<evidence type="ECO:0000313" key="7">
    <source>
        <dbReference type="Proteomes" id="UP000217944"/>
    </source>
</evidence>
<comment type="caution">
    <text evidence="6">The sequence shown here is derived from an EMBL/GenBank/DDBJ whole genome shotgun (WGS) entry which is preliminary data.</text>
</comment>
<feature type="transmembrane region" description="Helical" evidence="5">
    <location>
        <begin position="66"/>
        <end position="88"/>
    </location>
</feature>
<dbReference type="EMBL" id="BDME01000001">
    <property type="protein sequence ID" value="GAX87413.1"/>
    <property type="molecule type" value="Genomic_DNA"/>
</dbReference>
<keyword evidence="7" id="KW-1185">Reference proteome</keyword>
<evidence type="ECO:0000313" key="6">
    <source>
        <dbReference type="EMBL" id="GAX87413.1"/>
    </source>
</evidence>
<dbReference type="InterPro" id="IPR059112">
    <property type="entry name" value="CysZ/EI24"/>
</dbReference>
<dbReference type="AlphaFoldDB" id="A0A292YDD3"/>
<keyword evidence="4 5" id="KW-0472">Membrane</keyword>
<evidence type="ECO:0000256" key="1">
    <source>
        <dbReference type="ARBA" id="ARBA00004141"/>
    </source>
</evidence>
<accession>A0A292YDD3</accession>
<sequence>MNIIKDFFDRQIIKYTFLPFLISIIFWAVIFLVFKDFIYGFIFSYISHLPFSNAINQILSGIGSGIVIFILYYFSVISTLGVFSSFFIDKIVLRINEKHYNCPVRETKLKDSLKGVWISLKAFLIYFIVFVFTFFLLFIPVVNIIYEMFLLTILNKKPLVFDSSYLFFEPEEIEKQNKWKIKLQVFFSSLIYFIPFVSLFGYTFQLILMTHFVLKKCKGKR</sequence>
<feature type="transmembrane region" description="Helical" evidence="5">
    <location>
        <begin position="190"/>
        <end position="214"/>
    </location>
</feature>
<evidence type="ECO:0000256" key="2">
    <source>
        <dbReference type="ARBA" id="ARBA00022692"/>
    </source>
</evidence>
<dbReference type="Proteomes" id="UP000217944">
    <property type="component" value="Unassembled WGS sequence"/>
</dbReference>
<evidence type="ECO:0000256" key="5">
    <source>
        <dbReference type="SAM" id="Phobius"/>
    </source>
</evidence>
<dbReference type="RefSeq" id="WP_096258551.1">
    <property type="nucleotide sequence ID" value="NZ_BDME01000001.1"/>
</dbReference>
<dbReference type="Pfam" id="PF07264">
    <property type="entry name" value="EI24"/>
    <property type="match status" value="1"/>
</dbReference>
<evidence type="ECO:0000256" key="4">
    <source>
        <dbReference type="ARBA" id="ARBA00023136"/>
    </source>
</evidence>
<reference evidence="6 7" key="1">
    <citation type="journal article" date="2017" name="Syst. Appl. Microbiol.">
        <title>Lebetimonas natsushimae sp. nov., a novel strictly anaerobic, moderately thermophilic chemoautotroph isolated from a deep-sea hydrothermal vent polychaete nest in the Mid-Okinawa Trough.</title>
        <authorList>
            <person name="Nagata R."/>
            <person name="Takaki Y."/>
            <person name="Tame A."/>
            <person name="Nunoura T."/>
            <person name="Muto H."/>
            <person name="Mino S."/>
            <person name="Sawayama S."/>
            <person name="Takai K."/>
            <person name="Nakagawa S."/>
        </authorList>
    </citation>
    <scope>NUCLEOTIDE SEQUENCE [LARGE SCALE GENOMIC DNA]</scope>
    <source>
        <strain evidence="6 7">HS1857</strain>
    </source>
</reference>
<name>A0A292YDD3_9BACT</name>
<feature type="transmembrane region" description="Helical" evidence="5">
    <location>
        <begin position="20"/>
        <end position="46"/>
    </location>
</feature>
<organism evidence="6 7">
    <name type="scientific">Lebetimonas natsushimae</name>
    <dbReference type="NCBI Taxonomy" id="1936991"/>
    <lineage>
        <taxon>Bacteria</taxon>
        <taxon>Pseudomonadati</taxon>
        <taxon>Campylobacterota</taxon>
        <taxon>Epsilonproteobacteria</taxon>
        <taxon>Nautiliales</taxon>
        <taxon>Nautiliaceae</taxon>
        <taxon>Lebetimonas</taxon>
    </lineage>
</organism>
<proteinExistence type="predicted"/>
<feature type="transmembrane region" description="Helical" evidence="5">
    <location>
        <begin position="123"/>
        <end position="146"/>
    </location>
</feature>
<comment type="subcellular location">
    <subcellularLocation>
        <location evidence="1">Membrane</location>
        <topology evidence="1">Multi-pass membrane protein</topology>
    </subcellularLocation>
</comment>
<evidence type="ECO:0000256" key="3">
    <source>
        <dbReference type="ARBA" id="ARBA00022989"/>
    </source>
</evidence>
<keyword evidence="2 5" id="KW-0812">Transmembrane</keyword>
<evidence type="ECO:0008006" key="8">
    <source>
        <dbReference type="Google" id="ProtNLM"/>
    </source>
</evidence>
<dbReference type="OrthoDB" id="5372617at2"/>
<protein>
    <recommendedName>
        <fullName evidence="8">Etoposide-induced protein 2.4 (EI24)</fullName>
    </recommendedName>
</protein>